<accession>A0A7J4IVV6</accession>
<protein>
    <submittedName>
        <fullName evidence="1">DUF3294 domain-containing protein</fullName>
    </submittedName>
</protein>
<evidence type="ECO:0000313" key="2">
    <source>
        <dbReference type="EMBL" id="MBS3059433.1"/>
    </source>
</evidence>
<reference evidence="1" key="1">
    <citation type="journal article" date="2020" name="bioRxiv">
        <title>A rank-normalized archaeal taxonomy based on genome phylogeny resolves widespread incomplete and uneven classifications.</title>
        <authorList>
            <person name="Rinke C."/>
            <person name="Chuvochina M."/>
            <person name="Mussig A.J."/>
            <person name="Chaumeil P.-A."/>
            <person name="Waite D.W."/>
            <person name="Whitman W.B."/>
            <person name="Parks D.H."/>
            <person name="Hugenholtz P."/>
        </authorList>
    </citation>
    <scope>NUCLEOTIDE SEQUENCE</scope>
    <source>
        <strain evidence="1">UBA10011</strain>
    </source>
</reference>
<proteinExistence type="predicted"/>
<sequence length="159" mass="17833">MSRVERDDRRAKKGVPSRATEILSKINSDIRALNSSILVLSQKMKYVVRNEKILGRNLLVLNKKLKGLESGGLQGGVTPSGEVGSIRNELANLNSVVSKQSELLSEMQSAILEMNDKFAKQEELKEIKYVIDAINPLEFVTRGDLEKLIENKLKGKRRK</sequence>
<dbReference type="Pfam" id="PF07957">
    <property type="entry name" value="DUF3294"/>
    <property type="match status" value="1"/>
</dbReference>
<name>A0A7J4IVV6_9ARCH</name>
<gene>
    <name evidence="1" type="ORF">HA237_06260</name>
    <name evidence="2" type="ORF">J4224_03340</name>
</gene>
<dbReference type="Proteomes" id="UP000683213">
    <property type="component" value="Unassembled WGS sequence"/>
</dbReference>
<dbReference type="InterPro" id="IPR012917">
    <property type="entry name" value="DUF3294"/>
</dbReference>
<evidence type="ECO:0000313" key="1">
    <source>
        <dbReference type="EMBL" id="HIH08940.1"/>
    </source>
</evidence>
<dbReference type="Proteomes" id="UP000577419">
    <property type="component" value="Unassembled WGS sequence"/>
</dbReference>
<reference evidence="2" key="2">
    <citation type="submission" date="2021-03" db="EMBL/GenBank/DDBJ databases">
        <authorList>
            <person name="Jaffe A."/>
        </authorList>
    </citation>
    <scope>NUCLEOTIDE SEQUENCE</scope>
    <source>
        <strain evidence="2">RIFCSPHIGHO2_01_FULL_GW2011_AR10_43_9</strain>
    </source>
</reference>
<comment type="caution">
    <text evidence="1">The sequence shown here is derived from an EMBL/GenBank/DDBJ whole genome shotgun (WGS) entry which is preliminary data.</text>
</comment>
<dbReference type="EMBL" id="JAGVWF010000046">
    <property type="protein sequence ID" value="MBS3059433.1"/>
    <property type="molecule type" value="Genomic_DNA"/>
</dbReference>
<reference evidence="2" key="3">
    <citation type="submission" date="2021-05" db="EMBL/GenBank/DDBJ databases">
        <title>Protein family content uncovers lineage relationships and bacterial pathway maintenance mechanisms in DPANN archaea.</title>
        <authorList>
            <person name="Castelle C.J."/>
            <person name="Meheust R."/>
            <person name="Jaffe A.L."/>
            <person name="Seitz K."/>
            <person name="Gong X."/>
            <person name="Baker B.J."/>
            <person name="Banfield J.F."/>
        </authorList>
    </citation>
    <scope>NUCLEOTIDE SEQUENCE</scope>
    <source>
        <strain evidence="2">RIFCSPHIGHO2_01_FULL_GW2011_AR10_43_9</strain>
    </source>
</reference>
<organism evidence="1 3">
    <name type="scientific">Candidatus Iainarchaeum sp</name>
    <dbReference type="NCBI Taxonomy" id="3101447"/>
    <lineage>
        <taxon>Archaea</taxon>
        <taxon>Candidatus Iainarchaeota</taxon>
        <taxon>Candidatus Iainarchaeia</taxon>
        <taxon>Candidatus Iainarchaeales</taxon>
        <taxon>Candidatus Iainarchaeaceae</taxon>
        <taxon>Candidatus Iainarchaeum</taxon>
    </lineage>
</organism>
<dbReference type="AlphaFoldDB" id="A0A7J4IVV6"/>
<evidence type="ECO:0000313" key="3">
    <source>
        <dbReference type="Proteomes" id="UP000577419"/>
    </source>
</evidence>
<dbReference type="EMBL" id="DUFG01000032">
    <property type="protein sequence ID" value="HIH08940.1"/>
    <property type="molecule type" value="Genomic_DNA"/>
</dbReference>